<evidence type="ECO:0008006" key="4">
    <source>
        <dbReference type="Google" id="ProtNLM"/>
    </source>
</evidence>
<feature type="region of interest" description="Disordered" evidence="1">
    <location>
        <begin position="363"/>
        <end position="411"/>
    </location>
</feature>
<evidence type="ECO:0000256" key="1">
    <source>
        <dbReference type="SAM" id="MobiDB-lite"/>
    </source>
</evidence>
<dbReference type="EMBL" id="LFYR01002227">
    <property type="protein sequence ID" value="KMZ56109.1"/>
    <property type="molecule type" value="Genomic_DNA"/>
</dbReference>
<dbReference type="Proteomes" id="UP000036987">
    <property type="component" value="Unassembled WGS sequence"/>
</dbReference>
<evidence type="ECO:0000313" key="3">
    <source>
        <dbReference type="Proteomes" id="UP000036987"/>
    </source>
</evidence>
<proteinExistence type="predicted"/>
<dbReference type="PANTHER" id="PTHR34835">
    <property type="entry name" value="OS07G0283600 PROTEIN-RELATED"/>
    <property type="match status" value="1"/>
</dbReference>
<dbReference type="STRING" id="29655.A0A0K9NHA0"/>
<gene>
    <name evidence="2" type="ORF">ZOSMA_99G00400</name>
</gene>
<dbReference type="AlphaFoldDB" id="A0A0K9NHA0"/>
<comment type="caution">
    <text evidence="2">The sequence shown here is derived from an EMBL/GenBank/DDBJ whole genome shotgun (WGS) entry which is preliminary data.</text>
</comment>
<feature type="compositionally biased region" description="Basic residues" evidence="1">
    <location>
        <begin position="368"/>
        <end position="380"/>
    </location>
</feature>
<sequence length="411" mass="48039">MNDSINFIDNVTKRIKSTCFGHFYAIPDFKIRARLMDDVIGRYVGSNSFIINGKRLEFSVEEFGEILGIPSRGLEVDNKKKAKSKSDWWLRHFAADCDIRRDVVLQAITAINKRVLNDSLCKTDEDDLIRLWIVYLFITVLYCKNSYRIGRKFLDYVSNSANVPEYNWTEFLHSILFERMDICRDSVVRRKRTGEPSKLYIDGCVMCLMAWLFRHTFVVAPYKAYVKNEPYFKKWGGKIRYLKEKLDLLDDQEVFIDEISFEKRMDMIKEDHVPKVVSDKGSSSSTSKHEEDSNMNSVEQKDCFVETELCDSERRRKMKGKEVQDHESRGHWVEPKSSFKIRNLVLERREKQKKEVEATYEELFGKRVNAKKPQKSKKEKSKPTITSVRHSGRLSATSVTSSSLSPDSKYN</sequence>
<evidence type="ECO:0000313" key="2">
    <source>
        <dbReference type="EMBL" id="KMZ56109.1"/>
    </source>
</evidence>
<accession>A0A0K9NHA0</accession>
<dbReference type="PANTHER" id="PTHR34835:SF81">
    <property type="entry name" value="OS06G0475900 PROTEIN"/>
    <property type="match status" value="1"/>
</dbReference>
<name>A0A0K9NHA0_ZOSMR</name>
<dbReference type="OrthoDB" id="684301at2759"/>
<organism evidence="2 3">
    <name type="scientific">Zostera marina</name>
    <name type="common">Eelgrass</name>
    <dbReference type="NCBI Taxonomy" id="29655"/>
    <lineage>
        <taxon>Eukaryota</taxon>
        <taxon>Viridiplantae</taxon>
        <taxon>Streptophyta</taxon>
        <taxon>Embryophyta</taxon>
        <taxon>Tracheophyta</taxon>
        <taxon>Spermatophyta</taxon>
        <taxon>Magnoliopsida</taxon>
        <taxon>Liliopsida</taxon>
        <taxon>Zosteraceae</taxon>
        <taxon>Zostera</taxon>
    </lineage>
</organism>
<feature type="region of interest" description="Disordered" evidence="1">
    <location>
        <begin position="272"/>
        <end position="297"/>
    </location>
</feature>
<reference evidence="3" key="1">
    <citation type="journal article" date="2016" name="Nature">
        <title>The genome of the seagrass Zostera marina reveals angiosperm adaptation to the sea.</title>
        <authorList>
            <person name="Olsen J.L."/>
            <person name="Rouze P."/>
            <person name="Verhelst B."/>
            <person name="Lin Y.-C."/>
            <person name="Bayer T."/>
            <person name="Collen J."/>
            <person name="Dattolo E."/>
            <person name="De Paoli E."/>
            <person name="Dittami S."/>
            <person name="Maumus F."/>
            <person name="Michel G."/>
            <person name="Kersting A."/>
            <person name="Lauritano C."/>
            <person name="Lohaus R."/>
            <person name="Toepel M."/>
            <person name="Tonon T."/>
            <person name="Vanneste K."/>
            <person name="Amirebrahimi M."/>
            <person name="Brakel J."/>
            <person name="Bostroem C."/>
            <person name="Chovatia M."/>
            <person name="Grimwood J."/>
            <person name="Jenkins J.W."/>
            <person name="Jueterbock A."/>
            <person name="Mraz A."/>
            <person name="Stam W.T."/>
            <person name="Tice H."/>
            <person name="Bornberg-Bauer E."/>
            <person name="Green P.J."/>
            <person name="Pearson G.A."/>
            <person name="Procaccini G."/>
            <person name="Duarte C.M."/>
            <person name="Schmutz J."/>
            <person name="Reusch T.B.H."/>
            <person name="Van de Peer Y."/>
        </authorList>
    </citation>
    <scope>NUCLEOTIDE SEQUENCE [LARGE SCALE GENOMIC DNA]</scope>
    <source>
        <strain evidence="3">cv. Finnish</strain>
    </source>
</reference>
<feature type="compositionally biased region" description="Low complexity" evidence="1">
    <location>
        <begin position="393"/>
        <end position="411"/>
    </location>
</feature>
<keyword evidence="3" id="KW-1185">Reference proteome</keyword>
<protein>
    <recommendedName>
        <fullName evidence="4">Aminotransferase-like plant mobile domain-containing protein</fullName>
    </recommendedName>
</protein>